<dbReference type="Proteomes" id="UP000186079">
    <property type="component" value="Unassembled WGS sequence"/>
</dbReference>
<accession>A0A0B3C362</accession>
<dbReference type="STRING" id="706570.PT85_04010"/>
<keyword evidence="3" id="KW-1185">Reference proteome</keyword>
<dbReference type="Proteomes" id="UP000030980">
    <property type="component" value="Unassembled WGS sequence"/>
</dbReference>
<organism evidence="1 3">
    <name type="scientific">Pseudomonas flexibilis</name>
    <dbReference type="NCBI Taxonomy" id="706570"/>
    <lineage>
        <taxon>Bacteria</taxon>
        <taxon>Pseudomonadati</taxon>
        <taxon>Pseudomonadota</taxon>
        <taxon>Gammaproteobacteria</taxon>
        <taxon>Pseudomonadales</taxon>
        <taxon>Pseudomonadaceae</taxon>
        <taxon>Pseudomonas</taxon>
    </lineage>
</organism>
<name>A0A0B3C362_9PSED</name>
<dbReference type="EMBL" id="FTMC01000001">
    <property type="protein sequence ID" value="SIP89863.1"/>
    <property type="molecule type" value="Genomic_DNA"/>
</dbReference>
<dbReference type="EMBL" id="JTAK01000002">
    <property type="protein sequence ID" value="KHO65957.1"/>
    <property type="molecule type" value="Genomic_DNA"/>
</dbReference>
<protein>
    <submittedName>
        <fullName evidence="1">Uncharacterized protein</fullName>
    </submittedName>
</protein>
<evidence type="ECO:0000313" key="1">
    <source>
        <dbReference type="EMBL" id="KHO65957.1"/>
    </source>
</evidence>
<reference evidence="1 3" key="1">
    <citation type="submission" date="2014-11" db="EMBL/GenBank/DDBJ databases">
        <title>Genome sequence of Pseudomonas tuomuerensis JCM 14085.</title>
        <authorList>
            <person name="Shin S.-K."/>
            <person name="Yi H."/>
        </authorList>
    </citation>
    <scope>NUCLEOTIDE SEQUENCE [LARGE SCALE GENOMIC DNA]</scope>
    <source>
        <strain evidence="1 3">JCM 14085</strain>
    </source>
</reference>
<evidence type="ECO:0000313" key="3">
    <source>
        <dbReference type="Proteomes" id="UP000030980"/>
    </source>
</evidence>
<dbReference type="OrthoDB" id="6966493at2"/>
<sequence>MQRLHCTYRNHTIVADVIEYEGSPLPWAAGCRITAPDGRSSRRFPLPHERAFLSDRDKAEQVSLAHGKWLVDQHLDQSRELFASAA</sequence>
<reference evidence="2 4" key="2">
    <citation type="submission" date="2017-01" db="EMBL/GenBank/DDBJ databases">
        <authorList>
            <person name="Mah S.A."/>
            <person name="Swanson W.J."/>
            <person name="Moy G.W."/>
            <person name="Vacquier V.D."/>
        </authorList>
    </citation>
    <scope>NUCLEOTIDE SEQUENCE [LARGE SCALE GENOMIC DNA]</scope>
    <source>
        <strain evidence="2 4">ATCC 29606</strain>
    </source>
</reference>
<proteinExistence type="predicted"/>
<dbReference type="RefSeq" id="WP_027588806.1">
    <property type="nucleotide sequence ID" value="NZ_FMUP01000001.1"/>
</dbReference>
<evidence type="ECO:0000313" key="2">
    <source>
        <dbReference type="EMBL" id="SIP89863.1"/>
    </source>
</evidence>
<evidence type="ECO:0000313" key="4">
    <source>
        <dbReference type="Proteomes" id="UP000186079"/>
    </source>
</evidence>
<gene>
    <name evidence="1" type="ORF">PT85_04010</name>
    <name evidence="2" type="ORF">SAMN05421672_101232</name>
</gene>
<dbReference type="AlphaFoldDB" id="A0A0B3C362"/>